<dbReference type="Proteomes" id="UP001165042">
    <property type="component" value="Unassembled WGS sequence"/>
</dbReference>
<name>A0A9W6QHT2_9PSEU</name>
<feature type="transmembrane region" description="Helical" evidence="1">
    <location>
        <begin position="12"/>
        <end position="43"/>
    </location>
</feature>
<sequence length="58" mass="5633">MNPTTTGVLVGVALGFAAAFGGFGAFILVLLLGAAGLVVGMVLDGTLDVSALAGRGRR</sequence>
<gene>
    <name evidence="2" type="ORF">Aglo03_04980</name>
</gene>
<dbReference type="RefSeq" id="WP_253838116.1">
    <property type="nucleotide sequence ID" value="NZ_BAAAVC010000002.1"/>
</dbReference>
<organism evidence="2 3">
    <name type="scientific">Actinokineospora globicatena</name>
    <dbReference type="NCBI Taxonomy" id="103729"/>
    <lineage>
        <taxon>Bacteria</taxon>
        <taxon>Bacillati</taxon>
        <taxon>Actinomycetota</taxon>
        <taxon>Actinomycetes</taxon>
        <taxon>Pseudonocardiales</taxon>
        <taxon>Pseudonocardiaceae</taxon>
        <taxon>Actinokineospora</taxon>
    </lineage>
</organism>
<protein>
    <recommendedName>
        <fullName evidence="4">Small integral membrane protein</fullName>
    </recommendedName>
</protein>
<evidence type="ECO:0008006" key="4">
    <source>
        <dbReference type="Google" id="ProtNLM"/>
    </source>
</evidence>
<dbReference type="AlphaFoldDB" id="A0A9W6QHT2"/>
<comment type="caution">
    <text evidence="2">The sequence shown here is derived from an EMBL/GenBank/DDBJ whole genome shotgun (WGS) entry which is preliminary data.</text>
</comment>
<keyword evidence="1" id="KW-1133">Transmembrane helix</keyword>
<keyword evidence="3" id="KW-1185">Reference proteome</keyword>
<keyword evidence="1" id="KW-0812">Transmembrane</keyword>
<dbReference type="EMBL" id="BSSD01000001">
    <property type="protein sequence ID" value="GLW89682.1"/>
    <property type="molecule type" value="Genomic_DNA"/>
</dbReference>
<proteinExistence type="predicted"/>
<keyword evidence="1" id="KW-0472">Membrane</keyword>
<evidence type="ECO:0000256" key="1">
    <source>
        <dbReference type="SAM" id="Phobius"/>
    </source>
</evidence>
<evidence type="ECO:0000313" key="2">
    <source>
        <dbReference type="EMBL" id="GLW89682.1"/>
    </source>
</evidence>
<evidence type="ECO:0000313" key="3">
    <source>
        <dbReference type="Proteomes" id="UP001165042"/>
    </source>
</evidence>
<accession>A0A9W6QHT2</accession>
<reference evidence="2" key="1">
    <citation type="submission" date="2023-02" db="EMBL/GenBank/DDBJ databases">
        <title>Actinokineospora globicatena NBRC 15670.</title>
        <authorList>
            <person name="Ichikawa N."/>
            <person name="Sato H."/>
            <person name="Tonouchi N."/>
        </authorList>
    </citation>
    <scope>NUCLEOTIDE SEQUENCE</scope>
    <source>
        <strain evidence="2">NBRC 15670</strain>
    </source>
</reference>